<proteinExistence type="predicted"/>
<dbReference type="AlphaFoldDB" id="A0A1P8U589"/>
<evidence type="ECO:0000259" key="1">
    <source>
        <dbReference type="SMART" id="SM00507"/>
    </source>
</evidence>
<dbReference type="STRING" id="36805.BOH66_02460"/>
<dbReference type="RefSeq" id="WP_076688975.1">
    <property type="nucleotide sequence ID" value="NZ_CP018762.1"/>
</dbReference>
<keyword evidence="3" id="KW-1185">Reference proteome</keyword>
<reference evidence="2 3" key="1">
    <citation type="submission" date="2016-12" db="EMBL/GenBank/DDBJ databases">
        <title>Complete genome sequence of Microbacterium aurum KACC 15219.</title>
        <authorList>
            <person name="Jung Y."/>
            <person name="Shin J.-H."/>
            <person name="Lee Y.-J."/>
            <person name="Yi H."/>
            <person name="Bahn Y.-S."/>
            <person name="Kim J.F."/>
            <person name="Lee D.-W."/>
        </authorList>
    </citation>
    <scope>NUCLEOTIDE SEQUENCE [LARGE SCALE GENOMIC DNA]</scope>
    <source>
        <strain evidence="2 3">KACC 15219</strain>
    </source>
</reference>
<dbReference type="OrthoDB" id="5177627at2"/>
<feature type="domain" description="HNH nuclease" evidence="1">
    <location>
        <begin position="397"/>
        <end position="450"/>
    </location>
</feature>
<dbReference type="SMART" id="SM00507">
    <property type="entry name" value="HNHc"/>
    <property type="match status" value="1"/>
</dbReference>
<name>A0A1P8U589_9MICO</name>
<dbReference type="Pfam" id="PF02720">
    <property type="entry name" value="DUF222"/>
    <property type="match status" value="1"/>
</dbReference>
<dbReference type="EMBL" id="CP018762">
    <property type="protein sequence ID" value="APZ33278.1"/>
    <property type="molecule type" value="Genomic_DNA"/>
</dbReference>
<dbReference type="KEGG" id="maur:BOH66_02460"/>
<gene>
    <name evidence="2" type="ORF">BOH66_02460</name>
</gene>
<dbReference type="InterPro" id="IPR003870">
    <property type="entry name" value="DUF222"/>
</dbReference>
<organism evidence="2 3">
    <name type="scientific">Microbacterium aurum</name>
    <dbReference type="NCBI Taxonomy" id="36805"/>
    <lineage>
        <taxon>Bacteria</taxon>
        <taxon>Bacillati</taxon>
        <taxon>Actinomycetota</taxon>
        <taxon>Actinomycetes</taxon>
        <taxon>Micrococcales</taxon>
        <taxon>Microbacteriaceae</taxon>
        <taxon>Microbacterium</taxon>
    </lineage>
</organism>
<evidence type="ECO:0000313" key="3">
    <source>
        <dbReference type="Proteomes" id="UP000187185"/>
    </source>
</evidence>
<dbReference type="InterPro" id="IPR003615">
    <property type="entry name" value="HNH_nuc"/>
</dbReference>
<protein>
    <recommendedName>
        <fullName evidence="1">HNH nuclease domain-containing protein</fullName>
    </recommendedName>
</protein>
<sequence length="504" mass="53792">MSFIGDLRDGVDRLAQFAELDCEATTLAAGASALSDASVREAFTAVADLSRHVQKLEVALAGVIARRSTRAAGHAGLAQTGGFRTPVQMVQEITGIPRSEAIRVVKVGETLAEGADAEGSRVVDDVLPGSDARRPWHEPLGAALLAGSITHAQLDVIRRGLGEPPLIEGRAEDDVVEVWRVAAAQLIDEAPRCTVEDLSASARAVRDAIDPAGAEARWAEHYQARSFRMRIDADGRTHGHIVFDDVTAAFWQSVMDAALRPRRGGPRFVSADEAAQAQQLSEDPRTNEQLAFDLLADLVRAGATAEAKDVFGTKQAGVRFVTIRGAGGTRGGGAGGLGARDAFGRLLAVAHTEDGRVSVPGSVIDRMVCETGVVPVTVDSCGNPLDVGRESRLFTPAQRTALAVRDGGCMWPGCDRPPLYCEAHHIDEWCADGGRTDIDRGILLCAYHHVHLHLTGWKIVREGQGAFLLVPPPGEGSPPIELRSKAPLRWMFDPPPRTGWRTAA</sequence>
<dbReference type="CDD" id="cd00085">
    <property type="entry name" value="HNHc"/>
    <property type="match status" value="1"/>
</dbReference>
<evidence type="ECO:0000313" key="2">
    <source>
        <dbReference type="EMBL" id="APZ33278.1"/>
    </source>
</evidence>
<dbReference type="Proteomes" id="UP000187185">
    <property type="component" value="Chromosome"/>
</dbReference>
<accession>A0A1P8U589</accession>